<dbReference type="VEuPathDB" id="CryptoDB:Chro.40481"/>
<dbReference type="GO" id="GO:0032797">
    <property type="term" value="C:SMN complex"/>
    <property type="evidence" value="ECO:0007669"/>
    <property type="project" value="TreeGrafter"/>
</dbReference>
<dbReference type="VEuPathDB" id="CryptoDB:CHUDEA4_4220"/>
<gene>
    <name evidence="1" type="ORF">CHUDEA4_4220</name>
</gene>
<evidence type="ECO:0000313" key="1">
    <source>
        <dbReference type="EMBL" id="CUV05885.1"/>
    </source>
</evidence>
<dbReference type="PANTHER" id="PTHR46362:SF1">
    <property type="entry name" value="GEM-ASSOCIATED PROTEIN 5"/>
    <property type="match status" value="1"/>
</dbReference>
<sequence length="1714" mass="199877">MTLDCEKNRILIAPAPNWFCTSALSLEEKKGIYVYSTKNSLILATILENRILASVYCGVKSKPIGVSIFTSSNLSEYSETILIVSTHLDNKIRFWKITDENYLGKGVLENGGLINEIILKSGQGKSTDIPVDELKVSLLSDSVKCNSPANVVYHNNGQIFIGDVVGEILKISISDLKSENKLENLIERFHPIKEEVTSISGMLDNEKLVLGYKNGQIIIINNLNGDILQVLEDDKTLLVGSILSIIDMNSEMIISTSKGNRCLFRYCKKSENINKINIDDFTNNSSINFQGIEQIKDKGKRKNNSKNQTFQGSSWNLLVFNDKQVKINQRGFFFIMNHEIIEFIFLENSEITIKRKFTIQFHENERNKDSLNSEIIFSVLSYELNAKFYLLGITKSKRVFLFNTTEWKLEWTMNTLGGWIDELISPNGFSHIIYLLSGEGKLIGMDLLKYHKEFTHRVTSCYIYDHFNGFSKDEKISKISLNPINPEYIFYSTTLGNLGILYINPDNISQYSNIKIKIEFSDIEYLKRKDIFNQKISDQKHSFFLHEKSEFKYFILESDLDWLVLLKSPSPIPEDINTFSSDTQQNLLIKNFDSNNGKFFNSQIKLFNSLIFNIYRYPLIFVYNYKKRKCFFAHLTPEFEKGELIMSVIPRCFEFKTNSEVETKEEHLIQLKISNLGLGIDYSNALYFVTMNGNIQIDYLGKSLLNTVKTNLLTIEIVHDNQNELRNEQEFVSIYIYKLIFSQIDKDQTEFNSFEKIEIENALQSNITLLEDINADKKLIIEKVINGITVFNNLQNFKEIYILVTNYGNLIIVSFNNKVNKLENVFKEKAKIYYNYIALSVIEVASINQTYKSEKSPFVFNLAISNEFNQTSIVQIKVSSTPEIDKDDIFADILLIRPNTDHKGSITNKFHFKSKSIWYRDIKDFDNVYESNLRLLMGGQEQILQLFDISNNIINQSKHKVINRNSLIFLTNKTLYQQNNQTCLKVITLLLEFKLKYKLNTLKGINTNSNFCISKIFHSDIKKILNELQYNEIIFDLILFFNHEDSSSNLIQLHFEKYFENENEINQSNIHTKFNKNLNIFIDYLHLINGQIDFDSYLLKNFMEKQNSKYLNIINTIKLDQIDFSKMIENFQNIKDDDLLIQWLIYNFHMNSRNLQGSEFSDFNDTDNIIRSLLLMRLDKLQFKLNSLNSSNNCNKQKNITVSIGENPNILHEYCILNVLLGRCHKAIEMYCCYNLFQCAWLISNLYLGNDHELTIKVLKDWNEHLSSNGLILQSFKCLIASSDFEKLYNALLERIYYISDSYYKSKSNIGLNYEDSFNQIDELFKNFKITGYYILISSLRNNNENTNNFDLARKFSIDLVNYIIMVFNRHWIIDNNNEKLINSSYRNFNFKEIISISKEMEILYRDEDSNLIDKILIELELKIMMSIHLYELITQFSLLVISNGNKIEVSKIKVFLVEHNLMNEEELFLVLKKLNYLPFEDQIKLNMEFEVMKNLLMLVLSYILERSINKIILKVEEIVKILCCVLFTNNYSSNKGSIFDMAFKVLFEIFSIDKDLENLQSSYFTEELCGISLEWSELKSLMKSKDSVNYELFDNEEIQKKRVVLIKYDLYILSILKSLNNENNSIKNISLNELDLENLSKLISEEQGFEDFSKRNSISFNFILNTNNSNSNLVWLYNKLTNLASQNISQCLNLKAKKLVQLIKKQYLNKKDG</sequence>
<dbReference type="GO" id="GO:0005634">
    <property type="term" value="C:nucleus"/>
    <property type="evidence" value="ECO:0007669"/>
    <property type="project" value="TreeGrafter"/>
</dbReference>
<protein>
    <submittedName>
        <fullName evidence="1">Uncharacterized protein</fullName>
    </submittedName>
</protein>
<dbReference type="VEuPathDB" id="CryptoDB:ChTU502y2012_422g0035"/>
<organism evidence="1">
    <name type="scientific">Cryptosporidium hominis</name>
    <dbReference type="NCBI Taxonomy" id="237895"/>
    <lineage>
        <taxon>Eukaryota</taxon>
        <taxon>Sar</taxon>
        <taxon>Alveolata</taxon>
        <taxon>Apicomplexa</taxon>
        <taxon>Conoidasida</taxon>
        <taxon>Coccidia</taxon>
        <taxon>Eucoccidiorida</taxon>
        <taxon>Eimeriorina</taxon>
        <taxon>Cryptosporidiidae</taxon>
        <taxon>Cryptosporidium</taxon>
    </lineage>
</organism>
<dbReference type="SUPFAM" id="SSF50978">
    <property type="entry name" value="WD40 repeat-like"/>
    <property type="match status" value="1"/>
</dbReference>
<dbReference type="VEuPathDB" id="CryptoDB:GY17_00003384"/>
<dbReference type="GO" id="GO:0003730">
    <property type="term" value="F:mRNA 3'-UTR binding"/>
    <property type="evidence" value="ECO:0007669"/>
    <property type="project" value="TreeGrafter"/>
</dbReference>
<dbReference type="EMBL" id="LN877950">
    <property type="protein sequence ID" value="CUV05885.1"/>
    <property type="molecule type" value="Genomic_DNA"/>
</dbReference>
<dbReference type="InterPro" id="IPR036322">
    <property type="entry name" value="WD40_repeat_dom_sf"/>
</dbReference>
<name>A0A0S4TES1_CRYHO</name>
<dbReference type="PANTHER" id="PTHR46362">
    <property type="entry name" value="GEM-ASSOCIATED PROTEIN 5"/>
    <property type="match status" value="1"/>
</dbReference>
<reference evidence="1" key="1">
    <citation type="submission" date="2015-08" db="EMBL/GenBank/DDBJ databases">
        <authorList>
            <person name="Babu N.S."/>
            <person name="Beckwith C.J."/>
            <person name="Beseler K.G."/>
            <person name="Brison A."/>
            <person name="Carone J.V."/>
            <person name="Caskin T.P."/>
            <person name="Diamond M."/>
            <person name="Durham M.E."/>
            <person name="Foxe J.M."/>
            <person name="Go M."/>
            <person name="Henderson B.A."/>
            <person name="Jones I.B."/>
            <person name="McGettigan J.A."/>
            <person name="Micheletti S.J."/>
            <person name="Nasrallah M.E."/>
            <person name="Ortiz D."/>
            <person name="Piller C.R."/>
            <person name="Privatt S.R."/>
            <person name="Schneider S.L."/>
            <person name="Sharp S."/>
            <person name="Smith T.C."/>
            <person name="Stanton J.D."/>
            <person name="Ullery H.E."/>
            <person name="Wilson R.J."/>
            <person name="Serrano M.G."/>
            <person name="Buck G."/>
            <person name="Lee V."/>
            <person name="Wang Y."/>
            <person name="Carvalho R."/>
            <person name="Voegtly L."/>
            <person name="Shi R."/>
            <person name="Duckworth R."/>
            <person name="Johnson A."/>
            <person name="Loviza R."/>
            <person name="Walstead R."/>
            <person name="Shah Z."/>
            <person name="Kiflezghi M."/>
            <person name="Wade K."/>
            <person name="Ball S.L."/>
            <person name="Bradley K.W."/>
            <person name="Asai D.J."/>
            <person name="Bowman C.A."/>
            <person name="Russell D.A."/>
            <person name="Pope W.H."/>
            <person name="Jacobs-Sera D."/>
            <person name="Hendrix R.W."/>
            <person name="Hatfull G.F."/>
        </authorList>
    </citation>
    <scope>NUCLEOTIDE SEQUENCE [LARGE SCALE GENOMIC DNA]</scope>
</reference>
<dbReference type="InterPro" id="IPR052640">
    <property type="entry name" value="Gemin-5"/>
</dbReference>
<accession>A0A0S4TES1</accession>
<dbReference type="GO" id="GO:0000387">
    <property type="term" value="P:spliceosomal snRNP assembly"/>
    <property type="evidence" value="ECO:0007669"/>
    <property type="project" value="TreeGrafter"/>
</dbReference>
<dbReference type="Proteomes" id="UP000199752">
    <property type="component" value="Chromosome 4"/>
</dbReference>
<proteinExistence type="predicted"/>